<feature type="domain" description="EGF-like" evidence="19">
    <location>
        <begin position="2085"/>
        <end position="2143"/>
    </location>
</feature>
<evidence type="ECO:0000256" key="17">
    <source>
        <dbReference type="SAM" id="Phobius"/>
    </source>
</evidence>
<dbReference type="FunFam" id="2.60.40.60:FF:000033">
    <property type="entry name" value="FAT atypical cadherin 1"/>
    <property type="match status" value="2"/>
</dbReference>
<feature type="region of interest" description="Disordered" evidence="16">
    <location>
        <begin position="2931"/>
        <end position="3029"/>
    </location>
</feature>
<dbReference type="FunFam" id="2.60.40.60:FF:000029">
    <property type="entry name" value="Cadherin EGF LAG seven-pass G-type receptor 3"/>
    <property type="match status" value="1"/>
</dbReference>
<dbReference type="PANTHER" id="PTHR24026:SF126">
    <property type="entry name" value="PROTOCADHERIN FAT 4"/>
    <property type="match status" value="1"/>
</dbReference>
<dbReference type="InterPro" id="IPR001791">
    <property type="entry name" value="Laminin_G"/>
</dbReference>
<keyword evidence="8 14" id="KW-0106">Calcium</keyword>
<dbReference type="InterPro" id="IPR015919">
    <property type="entry name" value="Cadherin-like_sf"/>
</dbReference>
<dbReference type="SMART" id="SM00179">
    <property type="entry name" value="EGF_CA"/>
    <property type="match status" value="3"/>
</dbReference>
<dbReference type="SMART" id="SM00112">
    <property type="entry name" value="CA"/>
    <property type="match status" value="18"/>
</dbReference>
<dbReference type="FunFam" id="2.10.25.10:FF:000594">
    <property type="entry name" value="cadherin-related tumor suppressor"/>
    <property type="match status" value="1"/>
</dbReference>
<feature type="region of interest" description="Disordered" evidence="16">
    <location>
        <begin position="3219"/>
        <end position="3250"/>
    </location>
</feature>
<protein>
    <submittedName>
        <fullName evidence="21">Cadherin-related tumor suppressor</fullName>
    </submittedName>
</protein>
<name>A0A067RMG0_ZOONE</name>
<feature type="disulfide bond" evidence="15">
    <location>
        <begin position="2193"/>
        <end position="2210"/>
    </location>
</feature>
<feature type="compositionally biased region" description="Polar residues" evidence="16">
    <location>
        <begin position="3114"/>
        <end position="3132"/>
    </location>
</feature>
<feature type="domain" description="Cadherin" evidence="20">
    <location>
        <begin position="1264"/>
        <end position="1370"/>
    </location>
</feature>
<feature type="compositionally biased region" description="Polar residues" evidence="16">
    <location>
        <begin position="3011"/>
        <end position="3029"/>
    </location>
</feature>
<dbReference type="PROSITE" id="PS50025">
    <property type="entry name" value="LAM_G_DOMAIN"/>
    <property type="match status" value="2"/>
</dbReference>
<dbReference type="GO" id="GO:0007156">
    <property type="term" value="P:homophilic cell adhesion via plasma membrane adhesion molecules"/>
    <property type="evidence" value="ECO:0007669"/>
    <property type="project" value="InterPro"/>
</dbReference>
<feature type="disulfide bond" evidence="15">
    <location>
        <begin position="2250"/>
        <end position="2259"/>
    </location>
</feature>
<dbReference type="Gene3D" id="2.60.120.200">
    <property type="match status" value="2"/>
</dbReference>
<dbReference type="GO" id="GO:0016324">
    <property type="term" value="C:apical plasma membrane"/>
    <property type="evidence" value="ECO:0007669"/>
    <property type="project" value="UniProtKB-SubCell"/>
</dbReference>
<feature type="domain" description="EGF-like" evidence="19">
    <location>
        <begin position="2145"/>
        <end position="2181"/>
    </location>
</feature>
<evidence type="ECO:0000256" key="15">
    <source>
        <dbReference type="PROSITE-ProRule" id="PRU00076"/>
    </source>
</evidence>
<dbReference type="GO" id="GO:0016327">
    <property type="term" value="C:apicolateral plasma membrane"/>
    <property type="evidence" value="ECO:0007669"/>
    <property type="project" value="UniProtKB-ARBA"/>
</dbReference>
<feature type="domain" description="Cadherin" evidence="20">
    <location>
        <begin position="189"/>
        <end position="294"/>
    </location>
</feature>
<dbReference type="GO" id="GO:0051239">
    <property type="term" value="P:regulation of multicellular organismal process"/>
    <property type="evidence" value="ECO:0007669"/>
    <property type="project" value="UniProtKB-ARBA"/>
</dbReference>
<dbReference type="PROSITE" id="PS00022">
    <property type="entry name" value="EGF_1"/>
    <property type="match status" value="4"/>
</dbReference>
<feature type="compositionally biased region" description="Polar residues" evidence="16">
    <location>
        <begin position="3171"/>
        <end position="3203"/>
    </location>
</feature>
<organism evidence="21 22">
    <name type="scientific">Zootermopsis nevadensis</name>
    <name type="common">Dampwood termite</name>
    <dbReference type="NCBI Taxonomy" id="136037"/>
    <lineage>
        <taxon>Eukaryota</taxon>
        <taxon>Metazoa</taxon>
        <taxon>Ecdysozoa</taxon>
        <taxon>Arthropoda</taxon>
        <taxon>Hexapoda</taxon>
        <taxon>Insecta</taxon>
        <taxon>Pterygota</taxon>
        <taxon>Neoptera</taxon>
        <taxon>Polyneoptera</taxon>
        <taxon>Dictyoptera</taxon>
        <taxon>Blattodea</taxon>
        <taxon>Blattoidea</taxon>
        <taxon>Termitoidae</taxon>
        <taxon>Termopsidae</taxon>
        <taxon>Zootermopsis</taxon>
    </lineage>
</organism>
<feature type="transmembrane region" description="Helical" evidence="17">
    <location>
        <begin position="2744"/>
        <end position="2767"/>
    </location>
</feature>
<evidence type="ECO:0000256" key="6">
    <source>
        <dbReference type="ARBA" id="ARBA00022729"/>
    </source>
</evidence>
<feature type="domain" description="Cadherin" evidence="20">
    <location>
        <begin position="729"/>
        <end position="838"/>
    </location>
</feature>
<feature type="domain" description="EGF-like" evidence="19">
    <location>
        <begin position="2184"/>
        <end position="2222"/>
    </location>
</feature>
<dbReference type="FunFam" id="2.60.40.60:FF:000118">
    <property type="entry name" value="protocadherin Fat 4"/>
    <property type="match status" value="1"/>
</dbReference>
<dbReference type="InterPro" id="IPR001881">
    <property type="entry name" value="EGF-like_Ca-bd_dom"/>
</dbReference>
<keyword evidence="11 17" id="KW-0472">Membrane</keyword>
<keyword evidence="4 15" id="KW-0245">EGF-like domain</keyword>
<evidence type="ECO:0000256" key="8">
    <source>
        <dbReference type="ARBA" id="ARBA00022837"/>
    </source>
</evidence>
<dbReference type="GO" id="GO:0090251">
    <property type="term" value="P:protein localization involved in establishment of planar polarity"/>
    <property type="evidence" value="ECO:0007669"/>
    <property type="project" value="UniProtKB-ARBA"/>
</dbReference>
<dbReference type="Pfam" id="PF00054">
    <property type="entry name" value="Laminin_G_1"/>
    <property type="match status" value="1"/>
</dbReference>
<feature type="domain" description="Cadherin" evidence="20">
    <location>
        <begin position="624"/>
        <end position="728"/>
    </location>
</feature>
<feature type="compositionally biased region" description="Basic residues" evidence="16">
    <location>
        <begin position="2957"/>
        <end position="2974"/>
    </location>
</feature>
<feature type="domain" description="Cadherin" evidence="20">
    <location>
        <begin position="517"/>
        <end position="623"/>
    </location>
</feature>
<reference evidence="21 22" key="1">
    <citation type="journal article" date="2014" name="Nat. Commun.">
        <title>Molecular traces of alternative social organization in a termite genome.</title>
        <authorList>
            <person name="Terrapon N."/>
            <person name="Li C."/>
            <person name="Robertson H.M."/>
            <person name="Ji L."/>
            <person name="Meng X."/>
            <person name="Booth W."/>
            <person name="Chen Z."/>
            <person name="Childers C.P."/>
            <person name="Glastad K.M."/>
            <person name="Gokhale K."/>
            <person name="Gowin J."/>
            <person name="Gronenberg W."/>
            <person name="Hermansen R.A."/>
            <person name="Hu H."/>
            <person name="Hunt B.G."/>
            <person name="Huylmans A.K."/>
            <person name="Khalil S.M."/>
            <person name="Mitchell R.D."/>
            <person name="Munoz-Torres M.C."/>
            <person name="Mustard J.A."/>
            <person name="Pan H."/>
            <person name="Reese J.T."/>
            <person name="Scharf M.E."/>
            <person name="Sun F."/>
            <person name="Vogel H."/>
            <person name="Xiao J."/>
            <person name="Yang W."/>
            <person name="Yang Z."/>
            <person name="Yang Z."/>
            <person name="Zhou J."/>
            <person name="Zhu J."/>
            <person name="Brent C.S."/>
            <person name="Elsik C.G."/>
            <person name="Goodisman M.A."/>
            <person name="Liberles D.A."/>
            <person name="Roe R.M."/>
            <person name="Vargo E.L."/>
            <person name="Vilcinskas A."/>
            <person name="Wang J."/>
            <person name="Bornberg-Bauer E."/>
            <person name="Korb J."/>
            <person name="Zhang G."/>
            <person name="Liebig J."/>
        </authorList>
    </citation>
    <scope>NUCLEOTIDE SEQUENCE [LARGE SCALE GENOMIC DNA]</scope>
    <source>
        <tissue evidence="21">Whole organism</tissue>
    </source>
</reference>
<dbReference type="GO" id="GO:0022603">
    <property type="term" value="P:regulation of anatomical structure morphogenesis"/>
    <property type="evidence" value="ECO:0007669"/>
    <property type="project" value="UniProtKB-ARBA"/>
</dbReference>
<feature type="domain" description="Cadherin" evidence="20">
    <location>
        <begin position="1580"/>
        <end position="1685"/>
    </location>
</feature>
<feature type="domain" description="Cadherin" evidence="20">
    <location>
        <begin position="401"/>
        <end position="516"/>
    </location>
</feature>
<dbReference type="GO" id="GO:0016339">
    <property type="term" value="P:calcium-dependent cell-cell adhesion via plasma membrane cell adhesion molecules"/>
    <property type="evidence" value="ECO:0007669"/>
    <property type="project" value="UniProtKB-ARBA"/>
</dbReference>
<keyword evidence="9" id="KW-0130">Cell adhesion</keyword>
<evidence type="ECO:0000256" key="1">
    <source>
        <dbReference type="ARBA" id="ARBA00004221"/>
    </source>
</evidence>
<dbReference type="Proteomes" id="UP000027135">
    <property type="component" value="Unassembled WGS sequence"/>
</dbReference>
<feature type="domain" description="Cadherin" evidence="20">
    <location>
        <begin position="1153"/>
        <end position="1263"/>
    </location>
</feature>
<dbReference type="PROSITE" id="PS00232">
    <property type="entry name" value="CADHERIN_1"/>
    <property type="match status" value="6"/>
</dbReference>
<feature type="domain" description="Cadherin" evidence="20">
    <location>
        <begin position="1476"/>
        <end position="1579"/>
    </location>
</feature>
<evidence type="ECO:0000256" key="12">
    <source>
        <dbReference type="ARBA" id="ARBA00023157"/>
    </source>
</evidence>
<dbReference type="GO" id="GO:0035332">
    <property type="term" value="P:positive regulation of hippo signaling"/>
    <property type="evidence" value="ECO:0007669"/>
    <property type="project" value="UniProtKB-ARBA"/>
</dbReference>
<dbReference type="FunFam" id="2.60.40.60:FF:000013">
    <property type="entry name" value="Cadherin EGF LAG seven-pass G-type receptor"/>
    <property type="match status" value="1"/>
</dbReference>
<evidence type="ECO:0000256" key="14">
    <source>
        <dbReference type="PROSITE-ProRule" id="PRU00043"/>
    </source>
</evidence>
<evidence type="ECO:0000256" key="4">
    <source>
        <dbReference type="ARBA" id="ARBA00022536"/>
    </source>
</evidence>
<dbReference type="GO" id="GO:0042067">
    <property type="term" value="P:establishment of ommatidial planar polarity"/>
    <property type="evidence" value="ECO:0007669"/>
    <property type="project" value="UniProtKB-ARBA"/>
</dbReference>
<keyword evidence="13" id="KW-0325">Glycoprotein</keyword>
<dbReference type="Gene3D" id="2.10.25.10">
    <property type="entry name" value="Laminin"/>
    <property type="match status" value="4"/>
</dbReference>
<dbReference type="EMBL" id="KK852424">
    <property type="protein sequence ID" value="KDR24198.1"/>
    <property type="molecule type" value="Genomic_DNA"/>
</dbReference>
<keyword evidence="10 17" id="KW-1133">Transmembrane helix</keyword>
<dbReference type="InterPro" id="IPR020894">
    <property type="entry name" value="Cadherin_CS"/>
</dbReference>
<evidence type="ECO:0000259" key="20">
    <source>
        <dbReference type="PROSITE" id="PS50268"/>
    </source>
</evidence>
<feature type="domain" description="Cadherin" evidence="20">
    <location>
        <begin position="1686"/>
        <end position="1791"/>
    </location>
</feature>
<feature type="domain" description="Cadherin" evidence="20">
    <location>
        <begin position="835"/>
        <end position="940"/>
    </location>
</feature>
<sequence length="3342" mass="357854">MVATLRASDPDTLGHLTYSLVQGDDGHFQLDTADTGVLRLRESLDRETRDTYRLQVRASDGVQHTDTVVTVKVTDTNDNPPVFALGAYSFDVAENTGRGARVGSVTARDMDQGVNGQVSYSVISDWANDVFSLNPQSGVFTLTARLDYEEVQHYIFVVQAQDSGRPSLSSTLTVYFNVVDLNDNAPLFDPMSYSNEVFENVTAGTSVVTVSATDLDSGDNGRMVYSIGSSGNDDFAVAQNGTVYTTRLLDREVRSLYNLVVVATDQAKDPQQRLSSTVQVTIVLKDVNDMSPEFITPNETSVPENLPVNTVVMAVKALDRDEGRNSYIEYALSATEPGLGSMFSLGPVDGLLRVSGRLDREARANYTLEVTARDRGDPPRLTKQSILVRVLDENDNSPVFDPKQYSASVAENASIGASVLQVSATDVDEGANGRVRYAISSGDDNRDFSISEDTGVVRVAKNLNYERKSRYVLTVRAEDCAGGLLLLNSGEDSGVRFDTASIVITVADINDNPPTFLDSPYLAYVMENVVPPPNGYVLTVRAYDADTPPFNGQVRYFIKEGDADLFRINASTGEISLLRALDREVQAEYVLTLVAMDTGTPPLTGSGTVRVVVQDVNDHGPEFERQAYSATVRENLPPGSPVLQPLATDKDADLNSKIRYSLLGDNVERFRVDADSGLITTAVELDREEVQGYHLTLVAQDSSVTEPRASAVNLTITVLDENDNAPRFSSQHYIVHVPDRTQPGQFVFGAKAVDSDEGANSRVAFSLGGDDAALFSVDRDTGVVKAARELSEAGGRGREFRVQLQARDGGREAKTATAELTVQLRPSGLFPSLTAPRETKFSLPEDVAAGKVITQFSATSPKPRPTGEIHFAVAGGNVGDALRVDPNTGEVLVAGGGLDFETAPQYIVWIEARDSDVPPLRSVLQLVINVTDANDNAPVMENAMYNASILEEEPPPQKVVQVRATDADSGINGQLVYRINGQLVYRLVNDEDGAFEMDAETGEIYTSVRLDRESIASYQLTVEALDQGRPQLTGCATVVVTVLDKNDNPPRFTRLFSVNVTENAEPGAFVIKVTSSDLDIGENANATYSFTENPGEKFSIDATTGNVTVSGPLDREAQDEYLLKVAAVDGAWRAETPLTITIQDQNDNAPEFEHSYYSFNFPELQRSVVFVGQVSAADRDKQGPNSVISYSLQHPSDLFTVDPASGELFSKRSLRYKHTALEPSPENQYALTVMATDNGKPPMSSECLVTVNVVDANNNAPKFEQVEYFTPVPENAVTGQQIIRVTAKDDADFGVNAEVEYVKIGGNGSELFDVGKTSGWVSVTAASLAGRLLESYTLVVRAVDKGVPPQSDQAVITLVVTGQNRYSPVFTALSYQVIVPENEPLGATIVTMTAADGDEGPNGIVRYSISSGNEREEFRVDPVTGAVTIHQQLDYDTVPEYRLNITASDLGFEPRHAPAMLTVTLTDINDNAPVFNQTSYEAFLPENTPPHSTVYRVQAHDVDSAKNAIIQYSVVGGSGKDVFSIESKTGVIFSKMSFDYEEQNTYVLDILAANPDSPMYGSTKIVVRITGMNEFYPRFMQPVFHFDVSESAEVGTSVGMIQATDQDAGDDGVVFYLFVGSSNDRGFNIGSETGVIKVSRRLDRETQNRVVLTVMAKNAGGIRGNDTDEAQVIVSIQDGNDPPEFQQALYDAVVSEGASPGTKVITVKAVDKDVRPQNNQFSYSIIGGNQGHVFKVDPSTGDIETTSLLDRETVPAYTLTLGAIDTGSPPQTGTTTVRIAVQDVNDNGPVFDPPEVIGYVSENEPPNTSVMTLSATDPDLPPNGAPFTYRLVGGHQKDLLTVEKHSGVIKTTRSIDRETTPRLDVLVEVEDSGEPRMKSQHPVTILVLDQNDSPSTPRAVHVLVHAFSDAFPVGKIADVHPNDADTSGEYHCKIVSNAPSPRGVLTIPTGCDLHTSKVTPGSGYSLTVSGNDGRHPDVISTVSVEFISFNNSTVEHSVTLRLENMTASKFLTHFYKGLLDVLKSTFGVGDTVYLYSLHEADGGLELSVAARSPKGYHGKAQMVDMLGRKRATIQQLLQSAAITVGYTPCQKPTCENGGQCSDGIHVHSETRITDSQTVVFTSPTVSHDFMCRCTEGFTGKRCDRRQDPCSPNPCQAGGTCRRQGFDFQCVCSPLREGKLCELERGDVCDGNPCLNGGSCRESPDGSSFFCLCRPGYRGNQCEASADSCRPNPCLHGGLCISLKPGYRCSCPEARYGRHCERATYGFNELSFMTFPSLDAGTNDISVVFATTKPDALLVYNFGAQTGGRSDFVALELVAGRAVFSYGGARTAITSVMVNGGSLADGEWHKVMATRNGRVVSLSVASCTESGDVCKDCRPGDISCYADDIGPAGTLNFNNQPMWVGGLASADAILERPGQVHSDDLVGCVHSVSVNGRALNLSNPLRVREVDSTCGRSPGRSPCSAPENTVLEVNPCGPMGSCLDRWKTVACVCPSTGSTPDCRESLQPISLGEGAFLEYRVSDKHRRMQLLESMYGGSTLWRKEAVPGKVNRENAQSSSPAKSLSIVFRTVQADGLLVYTATNNDFTSLELRGGQLMYVSRLGAARTPVNMTVMSPSGSSHSGGLADGNWHNVTLTSHNRGLRLLLDGVRVGDELDLAGVHDFLDPYLTVVFLGGVKRELFAAQDSAPVVFEGCFANFSINNEVQPFNGSGSILSEVLQYGKIGTGCSGPVGGVSTATAPDPLSIGITLVIVFFVILLVAILVSFVVFRLRWQKKEKGDGPGGSPGTATLVTGGGVGVPSGGGDCREGPPSFLSETGDVLRGGHHIVAPELISKKYKEREIVGTEMRPQRPDIIEREVVSKSLPQHPPLPPPGATSQSQGQPHHPHEQPQPTSGTVDLEVPEHYDLENASSIAPSDIDIVYHYKGYREGGNVRKYKATPPHLPPSAGGGGGGGPVASYHHKHQASAQQQHRHSPHHFPPGTRSVVPPPPASRVDSPPSTGAGGSSSGGGKLLQSTPLARLSPSSELSAQQTPRILTLQDISGKPLQSALLATTSSSGGKDASERSLNSPVMSQLSGQSSAASRKAGPGGGAGAGDGGSGGAVGLTAEEIERLNSRPRTSSLVSTLDAVSSSSEAPRGRRLLESGAGPPPPVVHHLNHLHHAAASADPHLDNHSSTTTDESGNDSFTCSEFEYDNNTNSENASNTKRGEAMFGAAGKLPLAEAEDEERRGAESGGGTGSKPPIPPVPASYDGFDSSFRGSLSTLVASDDDLSTHMGAPIYRPHNGSPSAGAALGWDYLLNWGPNFESLVGVFKDIAELPDSVNNRAAVSLRLPSSVPKPSEEYV</sequence>
<dbReference type="SMART" id="SM00282">
    <property type="entry name" value="LamG"/>
    <property type="match status" value="2"/>
</dbReference>
<dbReference type="InParanoid" id="A0A067RMG0"/>
<feature type="domain" description="Cadherin" evidence="20">
    <location>
        <begin position="1792"/>
        <end position="1899"/>
    </location>
</feature>
<dbReference type="InterPro" id="IPR000742">
    <property type="entry name" value="EGF"/>
</dbReference>
<feature type="domain" description="Laminin G" evidence="18">
    <location>
        <begin position="2538"/>
        <end position="2726"/>
    </location>
</feature>
<dbReference type="FunFam" id="2.60.40.60:FF:000116">
    <property type="entry name" value="Dachsous cadherin-related 2"/>
    <property type="match status" value="1"/>
</dbReference>
<evidence type="ECO:0000313" key="22">
    <source>
        <dbReference type="Proteomes" id="UP000027135"/>
    </source>
</evidence>
<evidence type="ECO:0000256" key="5">
    <source>
        <dbReference type="ARBA" id="ARBA00022692"/>
    </source>
</evidence>
<dbReference type="SUPFAM" id="SSF49313">
    <property type="entry name" value="Cadherin-like"/>
    <property type="match status" value="18"/>
</dbReference>
<evidence type="ECO:0000256" key="16">
    <source>
        <dbReference type="SAM" id="MobiDB-lite"/>
    </source>
</evidence>
<feature type="region of interest" description="Disordered" evidence="16">
    <location>
        <begin position="3051"/>
        <end position="3206"/>
    </location>
</feature>
<dbReference type="PRINTS" id="PR00205">
    <property type="entry name" value="CADHERIN"/>
</dbReference>
<feature type="domain" description="Laminin G" evidence="18">
    <location>
        <begin position="2261"/>
        <end position="2462"/>
    </location>
</feature>
<dbReference type="InterPro" id="IPR013320">
    <property type="entry name" value="ConA-like_dom_sf"/>
</dbReference>
<dbReference type="GO" id="GO:0048638">
    <property type="term" value="P:regulation of developmental growth"/>
    <property type="evidence" value="ECO:0007669"/>
    <property type="project" value="UniProtKB-ARBA"/>
</dbReference>
<evidence type="ECO:0000256" key="10">
    <source>
        <dbReference type="ARBA" id="ARBA00022989"/>
    </source>
</evidence>
<evidence type="ECO:0000313" key="21">
    <source>
        <dbReference type="EMBL" id="KDR24198.1"/>
    </source>
</evidence>
<dbReference type="GO" id="GO:0035159">
    <property type="term" value="P:regulation of tube length, open tracheal system"/>
    <property type="evidence" value="ECO:0007669"/>
    <property type="project" value="UniProtKB-ARBA"/>
</dbReference>
<feature type="domain" description="Cadherin" evidence="20">
    <location>
        <begin position="941"/>
        <end position="1052"/>
    </location>
</feature>
<dbReference type="FunFam" id="2.60.40.60:FF:000039">
    <property type="entry name" value="FAT atypical cadherin 3"/>
    <property type="match status" value="1"/>
</dbReference>
<dbReference type="FunFam" id="2.60.120.200:FF:000207">
    <property type="entry name" value="Cadherin-related tumor suppressor"/>
    <property type="match status" value="1"/>
</dbReference>
<dbReference type="FunFam" id="2.60.40.60:FF:000080">
    <property type="entry name" value="FAT atypical cadherin 1"/>
    <property type="match status" value="2"/>
</dbReference>
<feature type="domain" description="Cadherin" evidence="20">
    <location>
        <begin position="84"/>
        <end position="188"/>
    </location>
</feature>
<dbReference type="SUPFAM" id="SSF57196">
    <property type="entry name" value="EGF/Laminin"/>
    <property type="match status" value="2"/>
</dbReference>
<feature type="compositionally biased region" description="Gly residues" evidence="16">
    <location>
        <begin position="2999"/>
        <end position="3009"/>
    </location>
</feature>
<feature type="compositionally biased region" description="Gly residues" evidence="16">
    <location>
        <begin position="2791"/>
        <end position="2802"/>
    </location>
</feature>
<feature type="disulfide bond" evidence="15">
    <location>
        <begin position="2171"/>
        <end position="2180"/>
    </location>
</feature>
<accession>A0A067RMG0</accession>
<comment type="subcellular location">
    <subcellularLocation>
        <location evidence="1">Apical cell membrane</location>
    </subcellularLocation>
    <subcellularLocation>
        <location evidence="2">Cell membrane</location>
        <topology evidence="2">Single-pass type I membrane protein</topology>
    </subcellularLocation>
</comment>
<dbReference type="GO" id="GO:0048589">
    <property type="term" value="P:developmental growth"/>
    <property type="evidence" value="ECO:0007669"/>
    <property type="project" value="UniProtKB-ARBA"/>
</dbReference>
<feature type="disulfide bond" evidence="15">
    <location>
        <begin position="2212"/>
        <end position="2221"/>
    </location>
</feature>
<dbReference type="GO" id="GO:0001737">
    <property type="term" value="P:establishment of imaginal disc-derived wing hair orientation"/>
    <property type="evidence" value="ECO:0007669"/>
    <property type="project" value="UniProtKB-ARBA"/>
</dbReference>
<dbReference type="Gene3D" id="2.60.40.60">
    <property type="entry name" value="Cadherins"/>
    <property type="match status" value="18"/>
</dbReference>
<gene>
    <name evidence="21" type="ORF">L798_07605</name>
</gene>
<dbReference type="SMART" id="SM00181">
    <property type="entry name" value="EGF"/>
    <property type="match status" value="5"/>
</dbReference>
<dbReference type="OMA" id="SHETNIN"/>
<dbReference type="CDD" id="cd11304">
    <property type="entry name" value="Cadherin_repeat"/>
    <property type="match status" value="18"/>
</dbReference>
<feature type="domain" description="Cadherin" evidence="20">
    <location>
        <begin position="2"/>
        <end position="83"/>
    </location>
</feature>
<proteinExistence type="predicted"/>
<evidence type="ECO:0000259" key="18">
    <source>
        <dbReference type="PROSITE" id="PS50025"/>
    </source>
</evidence>
<feature type="domain" description="Cadherin" evidence="20">
    <location>
        <begin position="1052"/>
        <end position="1152"/>
    </location>
</feature>
<evidence type="ECO:0000256" key="7">
    <source>
        <dbReference type="ARBA" id="ARBA00022737"/>
    </source>
</evidence>
<feature type="domain" description="EGF-like" evidence="19">
    <location>
        <begin position="2224"/>
        <end position="2260"/>
    </location>
</feature>
<dbReference type="CDD" id="cd00110">
    <property type="entry name" value="LamG"/>
    <property type="match status" value="2"/>
</dbReference>
<evidence type="ECO:0000259" key="19">
    <source>
        <dbReference type="PROSITE" id="PS50026"/>
    </source>
</evidence>
<keyword evidence="5 17" id="KW-0812">Transmembrane</keyword>
<dbReference type="PROSITE" id="PS50026">
    <property type="entry name" value="EGF_3"/>
    <property type="match status" value="4"/>
</dbReference>
<dbReference type="FunFam" id="2.60.40.60:FF:000101">
    <property type="entry name" value="FAT atypical cadherin 4"/>
    <property type="match status" value="1"/>
</dbReference>
<evidence type="ECO:0000256" key="2">
    <source>
        <dbReference type="ARBA" id="ARBA00004251"/>
    </source>
</evidence>
<feature type="compositionally biased region" description="Gly residues" evidence="16">
    <location>
        <begin position="3085"/>
        <end position="3101"/>
    </location>
</feature>
<keyword evidence="7" id="KW-0677">Repeat</keyword>
<dbReference type="GO" id="GO:0005509">
    <property type="term" value="F:calcium ion binding"/>
    <property type="evidence" value="ECO:0007669"/>
    <property type="project" value="UniProtKB-UniRule"/>
</dbReference>
<dbReference type="FunFam" id="2.60.40.60:FF:000286">
    <property type="entry name" value="Cadherin-related tumor suppressor"/>
    <property type="match status" value="1"/>
</dbReference>
<dbReference type="FunFam" id="2.60.40.60:FF:000037">
    <property type="entry name" value="FAT atypical cadherin 1"/>
    <property type="match status" value="1"/>
</dbReference>
<dbReference type="InterPro" id="IPR002126">
    <property type="entry name" value="Cadherin-like_dom"/>
</dbReference>
<dbReference type="PANTHER" id="PTHR24026">
    <property type="entry name" value="FAT ATYPICAL CADHERIN-RELATED"/>
    <property type="match status" value="1"/>
</dbReference>
<dbReference type="Pfam" id="PF02210">
    <property type="entry name" value="Laminin_G_2"/>
    <property type="match status" value="1"/>
</dbReference>
<evidence type="ECO:0000256" key="3">
    <source>
        <dbReference type="ARBA" id="ARBA00022475"/>
    </source>
</evidence>
<evidence type="ECO:0000256" key="11">
    <source>
        <dbReference type="ARBA" id="ARBA00023136"/>
    </source>
</evidence>
<dbReference type="PROSITE" id="PS01186">
    <property type="entry name" value="EGF_2"/>
    <property type="match status" value="2"/>
</dbReference>
<dbReference type="Pfam" id="PF00008">
    <property type="entry name" value="EGF"/>
    <property type="match status" value="2"/>
</dbReference>
<keyword evidence="6" id="KW-0732">Signal</keyword>
<dbReference type="FunCoup" id="A0A067RMG0">
    <property type="interactions" value="151"/>
</dbReference>
<comment type="caution">
    <text evidence="15">Lacks conserved residue(s) required for the propagation of feature annotation.</text>
</comment>
<dbReference type="Pfam" id="PF00028">
    <property type="entry name" value="Cadherin"/>
    <property type="match status" value="18"/>
</dbReference>
<keyword evidence="22" id="KW-1185">Reference proteome</keyword>
<dbReference type="FunFam" id="2.60.40.60:FF:000035">
    <property type="entry name" value="Protocadherin Fat 3"/>
    <property type="match status" value="1"/>
</dbReference>
<keyword evidence="3" id="KW-1003">Cell membrane</keyword>
<feature type="region of interest" description="Disordered" evidence="16">
    <location>
        <begin position="2861"/>
        <end position="2896"/>
    </location>
</feature>
<dbReference type="PROSITE" id="PS50268">
    <property type="entry name" value="CADHERIN_2"/>
    <property type="match status" value="18"/>
</dbReference>
<dbReference type="SUPFAM" id="SSF49899">
    <property type="entry name" value="Concanavalin A-like lectins/glucanases"/>
    <property type="match status" value="2"/>
</dbReference>
<evidence type="ECO:0000256" key="13">
    <source>
        <dbReference type="ARBA" id="ARBA00023180"/>
    </source>
</evidence>
<dbReference type="STRING" id="136037.A0A067RMG0"/>
<feature type="domain" description="Cadherin" evidence="20">
    <location>
        <begin position="1371"/>
        <end position="1475"/>
    </location>
</feature>
<evidence type="ECO:0000256" key="9">
    <source>
        <dbReference type="ARBA" id="ARBA00022889"/>
    </source>
</evidence>
<dbReference type="FunFam" id="2.60.40.60:FF:000020">
    <property type="entry name" value="Dachsous cadherin-related 1b"/>
    <property type="match status" value="1"/>
</dbReference>
<dbReference type="FunFam" id="2.60.40.60:FF:000106">
    <property type="entry name" value="FAT atypical cadherin 4"/>
    <property type="match status" value="1"/>
</dbReference>
<feature type="domain" description="Cadherin" evidence="20">
    <location>
        <begin position="294"/>
        <end position="400"/>
    </location>
</feature>
<dbReference type="CDD" id="cd00054">
    <property type="entry name" value="EGF_CA"/>
    <property type="match status" value="4"/>
</dbReference>
<feature type="disulfide bond" evidence="15">
    <location>
        <begin position="2133"/>
        <end position="2142"/>
    </location>
</feature>
<dbReference type="eggNOG" id="KOG1219">
    <property type="taxonomic scope" value="Eukaryota"/>
</dbReference>
<feature type="region of interest" description="Disordered" evidence="16">
    <location>
        <begin position="2774"/>
        <end position="2817"/>
    </location>
</feature>
<keyword evidence="12 15" id="KW-1015">Disulfide bond</keyword>
<feature type="compositionally biased region" description="Polar residues" evidence="16">
    <location>
        <begin position="3063"/>
        <end position="3076"/>
    </location>
</feature>